<comment type="caution">
    <text evidence="2">The sequence shown here is derived from an EMBL/GenBank/DDBJ whole genome shotgun (WGS) entry which is preliminary data.</text>
</comment>
<keyword evidence="3" id="KW-1185">Reference proteome</keyword>
<reference evidence="2 3" key="1">
    <citation type="journal article" date="2016" name="Sci. Rep.">
        <title>Metabolic traits of an uncultured archaeal lineage -MSBL1- from brine pools of the Red Sea.</title>
        <authorList>
            <person name="Mwirichia R."/>
            <person name="Alam I."/>
            <person name="Rashid M."/>
            <person name="Vinu M."/>
            <person name="Ba-Alawi W."/>
            <person name="Anthony Kamau A."/>
            <person name="Kamanda Ngugi D."/>
            <person name="Goker M."/>
            <person name="Klenk H.P."/>
            <person name="Bajic V."/>
            <person name="Stingl U."/>
        </authorList>
    </citation>
    <scope>NUCLEOTIDE SEQUENCE [LARGE SCALE GENOMIC DNA]</scope>
    <source>
        <strain evidence="2">SCGC-AAA259O05</strain>
    </source>
</reference>
<dbReference type="AlphaFoldDB" id="A0A133V2Q3"/>
<evidence type="ECO:0000313" key="2">
    <source>
        <dbReference type="EMBL" id="KXB00705.1"/>
    </source>
</evidence>
<feature type="coiled-coil region" evidence="1">
    <location>
        <begin position="204"/>
        <end position="231"/>
    </location>
</feature>
<organism evidence="2 3">
    <name type="scientific">candidate division MSBL1 archaeon SCGC-AAA259O05</name>
    <dbReference type="NCBI Taxonomy" id="1698271"/>
    <lineage>
        <taxon>Archaea</taxon>
        <taxon>Methanobacteriati</taxon>
        <taxon>Methanobacteriota</taxon>
        <taxon>candidate division MSBL1</taxon>
    </lineage>
</organism>
<proteinExistence type="predicted"/>
<evidence type="ECO:0000256" key="1">
    <source>
        <dbReference type="SAM" id="Coils"/>
    </source>
</evidence>
<dbReference type="Proteomes" id="UP000070344">
    <property type="component" value="Unassembled WGS sequence"/>
</dbReference>
<dbReference type="EMBL" id="LHXV01000043">
    <property type="protein sequence ID" value="KXB00705.1"/>
    <property type="molecule type" value="Genomic_DNA"/>
</dbReference>
<keyword evidence="1" id="KW-0175">Coiled coil</keyword>
<evidence type="ECO:0000313" key="3">
    <source>
        <dbReference type="Proteomes" id="UP000070344"/>
    </source>
</evidence>
<sequence>MNVPSVDLSEDEFLVRTSNRITHVSPGALSKPCGFFAEILEENGDLKAGDLPVNGEMSSIAGTPEARARKKLTAEEMDFVAKREHGIYTHEYYRANIEQLKLLEWFRKSQFSARGYLEGGFYRLLSHCNETKRILEESFPKPAEIYDHVPDGYGIKSVARKKFAELAKKIRDGKLSREEFDLLRKISDLPAGWEKSRAAGDLLEAGTEKELEGLREDVNSKLEEARDKRQQREEFRQVWKKVEEKGYYIRRYRGSKLRYLIICGEHRRSFLRGIAVIRCDRGIEKSTSGSEMDKSKRRVNLGCGEIQKPSKNTSSIHPEKVPKILPISAPFFFPNLRLSS</sequence>
<accession>A0A133V2Q3</accession>
<protein>
    <submittedName>
        <fullName evidence="2">Uncharacterized protein</fullName>
    </submittedName>
</protein>
<name>A0A133V2Q3_9EURY</name>
<gene>
    <name evidence="2" type="ORF">AKJ41_03765</name>
</gene>